<dbReference type="GeneID" id="116563866"/>
<gene>
    <name evidence="3" type="primary">GNG12</name>
</gene>
<organism evidence="2 3">
    <name type="scientific">Sapajus apella</name>
    <name type="common">Brown-capped capuchin</name>
    <name type="synonym">Cebus apella</name>
    <dbReference type="NCBI Taxonomy" id="9515"/>
    <lineage>
        <taxon>Eukaryota</taxon>
        <taxon>Metazoa</taxon>
        <taxon>Chordata</taxon>
        <taxon>Craniata</taxon>
        <taxon>Vertebrata</taxon>
        <taxon>Euteleostomi</taxon>
        <taxon>Mammalia</taxon>
        <taxon>Eutheria</taxon>
        <taxon>Euarchontoglires</taxon>
        <taxon>Primates</taxon>
        <taxon>Haplorrhini</taxon>
        <taxon>Platyrrhini</taxon>
        <taxon>Cebidae</taxon>
        <taxon>Cebinae</taxon>
        <taxon>Sapajus</taxon>
    </lineage>
</organism>
<evidence type="ECO:0000313" key="2">
    <source>
        <dbReference type="Proteomes" id="UP000504640"/>
    </source>
</evidence>
<dbReference type="RefSeq" id="XP_032152524.1">
    <property type="nucleotide sequence ID" value="XM_032296633.1"/>
</dbReference>
<evidence type="ECO:0000313" key="3">
    <source>
        <dbReference type="RefSeq" id="XP_032152524.1"/>
    </source>
</evidence>
<reference evidence="3" key="1">
    <citation type="submission" date="2025-08" db="UniProtKB">
        <authorList>
            <consortium name="RefSeq"/>
        </authorList>
    </citation>
    <scope>IDENTIFICATION</scope>
    <source>
        <tissue evidence="3">Blood</tissue>
    </source>
</reference>
<sequence length="122" mass="13282">MRIRGRRTTKDSQTSTELPQAGPRPSSSGATTRAPRPREAQPGRLGGRQGPARRKEPGAAAAPPTPARRSRRPEEREEEEERSEPSPGALRDRVPAATAGQSAGRRIHSTQNLKTVDHTKSY</sequence>
<proteinExistence type="predicted"/>
<name>A0A6J3JEC9_SAPAP</name>
<dbReference type="CTD" id="55970"/>
<dbReference type="Proteomes" id="UP000504640">
    <property type="component" value="Unplaced"/>
</dbReference>
<accession>A0A6J3JEC9</accession>
<keyword evidence="2" id="KW-1185">Reference proteome</keyword>
<evidence type="ECO:0000256" key="1">
    <source>
        <dbReference type="SAM" id="MobiDB-lite"/>
    </source>
</evidence>
<dbReference type="AlphaFoldDB" id="A0A6J3JEC9"/>
<feature type="region of interest" description="Disordered" evidence="1">
    <location>
        <begin position="1"/>
        <end position="122"/>
    </location>
</feature>
<protein>
    <submittedName>
        <fullName evidence="3">Guanine nucleotide-binding protein G(I)/G(S)/G(O) subunit gamma-12 isoform X1</fullName>
    </submittedName>
</protein>